<comment type="caution">
    <text evidence="6">The sequence shown here is derived from an EMBL/GenBank/DDBJ whole genome shotgun (WGS) entry which is preliminary data.</text>
</comment>
<feature type="domain" description="PNPLA" evidence="5">
    <location>
        <begin position="6"/>
        <end position="208"/>
    </location>
</feature>
<evidence type="ECO:0000256" key="4">
    <source>
        <dbReference type="PROSITE-ProRule" id="PRU01161"/>
    </source>
</evidence>
<dbReference type="PROSITE" id="PS51635">
    <property type="entry name" value="PNPLA"/>
    <property type="match status" value="1"/>
</dbReference>
<name>A0A931H6G5_9BURK</name>
<keyword evidence="3 4" id="KW-0443">Lipid metabolism</keyword>
<dbReference type="GO" id="GO:0016787">
    <property type="term" value="F:hydrolase activity"/>
    <property type="evidence" value="ECO:0007669"/>
    <property type="project" value="UniProtKB-UniRule"/>
</dbReference>
<dbReference type="Pfam" id="PF01734">
    <property type="entry name" value="Patatin"/>
    <property type="match status" value="1"/>
</dbReference>
<dbReference type="InterPro" id="IPR002641">
    <property type="entry name" value="PNPLA_dom"/>
</dbReference>
<dbReference type="InterPro" id="IPR050301">
    <property type="entry name" value="NTE"/>
</dbReference>
<evidence type="ECO:0000313" key="6">
    <source>
        <dbReference type="EMBL" id="MBG9389303.1"/>
    </source>
</evidence>
<keyword evidence="1 4" id="KW-0378">Hydrolase</keyword>
<evidence type="ECO:0000256" key="3">
    <source>
        <dbReference type="ARBA" id="ARBA00023098"/>
    </source>
</evidence>
<accession>A0A931H6G5</accession>
<evidence type="ECO:0000256" key="1">
    <source>
        <dbReference type="ARBA" id="ARBA00022801"/>
    </source>
</evidence>
<feature type="short sequence motif" description="GXSXG" evidence="4">
    <location>
        <begin position="38"/>
        <end position="42"/>
    </location>
</feature>
<keyword evidence="2 4" id="KW-0442">Lipid degradation</keyword>
<dbReference type="EMBL" id="JADWYS010000001">
    <property type="protein sequence ID" value="MBG9389303.1"/>
    <property type="molecule type" value="Genomic_DNA"/>
</dbReference>
<dbReference type="PANTHER" id="PTHR14226:SF78">
    <property type="entry name" value="SLR0060 PROTEIN"/>
    <property type="match status" value="1"/>
</dbReference>
<evidence type="ECO:0000256" key="2">
    <source>
        <dbReference type="ARBA" id="ARBA00022963"/>
    </source>
</evidence>
<dbReference type="GO" id="GO:0016042">
    <property type="term" value="P:lipid catabolic process"/>
    <property type="evidence" value="ECO:0007669"/>
    <property type="project" value="UniProtKB-UniRule"/>
</dbReference>
<evidence type="ECO:0000313" key="7">
    <source>
        <dbReference type="Proteomes" id="UP000651050"/>
    </source>
</evidence>
<feature type="active site" description="Nucleophile" evidence="4">
    <location>
        <position position="40"/>
    </location>
</feature>
<evidence type="ECO:0000259" key="5">
    <source>
        <dbReference type="PROSITE" id="PS51635"/>
    </source>
</evidence>
<organism evidence="6 7">
    <name type="scientific">Caenimonas aquaedulcis</name>
    <dbReference type="NCBI Taxonomy" id="2793270"/>
    <lineage>
        <taxon>Bacteria</taxon>
        <taxon>Pseudomonadati</taxon>
        <taxon>Pseudomonadota</taxon>
        <taxon>Betaproteobacteria</taxon>
        <taxon>Burkholderiales</taxon>
        <taxon>Comamonadaceae</taxon>
        <taxon>Caenimonas</taxon>
    </lineage>
</organism>
<dbReference type="SUPFAM" id="SSF52151">
    <property type="entry name" value="FabD/lysophospholipase-like"/>
    <property type="match status" value="1"/>
</dbReference>
<feature type="short sequence motif" description="DGA/G" evidence="4">
    <location>
        <begin position="195"/>
        <end position="197"/>
    </location>
</feature>
<dbReference type="PANTHER" id="PTHR14226">
    <property type="entry name" value="NEUROPATHY TARGET ESTERASE/SWISS CHEESE D.MELANOGASTER"/>
    <property type="match status" value="1"/>
</dbReference>
<feature type="active site" description="Proton acceptor" evidence="4">
    <location>
        <position position="195"/>
    </location>
</feature>
<proteinExistence type="predicted"/>
<feature type="short sequence motif" description="GXGXXG" evidence="4">
    <location>
        <begin position="10"/>
        <end position="15"/>
    </location>
</feature>
<dbReference type="AlphaFoldDB" id="A0A931H6G5"/>
<dbReference type="Proteomes" id="UP000651050">
    <property type="component" value="Unassembled WGS sequence"/>
</dbReference>
<sequence length="375" mass="40701">MRTLNIALQGGGSHGAFTWGVLDALLEDGRVAIEGLSGASAGALNAVALASGYAKGAADPRQAARDSLARIWGQISDWGALGSMQQKLASMLWGGFSNELAPANMMIAAWRNLLSPAQLNPLDINPLRDLLEREIDFAAIARHPQLKVFVSATHVNTGRAVIFTGERLTAQAVMASACLPQLFRAVEIDGESYWDGGYAVNPPLTPLIDSCASRDLMLVQINPLKRDSAPQSNAEILDRISELTFNASLLTQMRSIDFINRLIEEGALAQGRCKHVLLHRVDGGEAMAAYPASSRTSTDAAIIRTLFELGRKSGAHWLAHHVDDIGQRSTIDVRRDYLDDTREDVAAAEGKLPTARGFTPWLAQLFKRRRAGRDR</sequence>
<dbReference type="RefSeq" id="WP_196987109.1">
    <property type="nucleotide sequence ID" value="NZ_JADWYS010000001.1"/>
</dbReference>
<reference evidence="6" key="1">
    <citation type="submission" date="2020-11" db="EMBL/GenBank/DDBJ databases">
        <title>Bacterial whole genome sequence for Caenimonas sp. DR4.4.</title>
        <authorList>
            <person name="Le V."/>
            <person name="Ko S.-R."/>
            <person name="Ahn C.-Y."/>
            <person name="Oh H.-M."/>
        </authorList>
    </citation>
    <scope>NUCLEOTIDE SEQUENCE</scope>
    <source>
        <strain evidence="6">DR4.4</strain>
    </source>
</reference>
<protein>
    <submittedName>
        <fullName evidence="6">Patatin-like phospholipase family protein</fullName>
    </submittedName>
</protein>
<keyword evidence="7" id="KW-1185">Reference proteome</keyword>
<gene>
    <name evidence="6" type="ORF">I5803_14805</name>
</gene>
<dbReference type="InterPro" id="IPR016035">
    <property type="entry name" value="Acyl_Trfase/lysoPLipase"/>
</dbReference>
<dbReference type="Gene3D" id="3.40.1090.10">
    <property type="entry name" value="Cytosolic phospholipase A2 catalytic domain"/>
    <property type="match status" value="2"/>
</dbReference>